<sequence>MTAPHHSIVFLKFQHDLQLKPSPEFSTLLERVSQIKGWDYTCFGNALGQQEKTIVIIGWHDGTGSQTQTKGFWDVLETRLATEPTILNLSINIHWSTLLGPYLTEITFLRGSQELIRPERWLESVDLLCQRTVAIPDHEPPKDLVGCQGGVARSDDGEGGETVIVLLWRWTTPQACGAFKEPPSQYANLIGQPLKAATEAGARLETVYVDFERWRPKQHSQREQTRCLVQ</sequence>
<organism evidence="1 2">
    <name type="scientific">Hypoxylon rubiginosum</name>
    <dbReference type="NCBI Taxonomy" id="110542"/>
    <lineage>
        <taxon>Eukaryota</taxon>
        <taxon>Fungi</taxon>
        <taxon>Dikarya</taxon>
        <taxon>Ascomycota</taxon>
        <taxon>Pezizomycotina</taxon>
        <taxon>Sordariomycetes</taxon>
        <taxon>Xylariomycetidae</taxon>
        <taxon>Xylariales</taxon>
        <taxon>Hypoxylaceae</taxon>
        <taxon>Hypoxylon</taxon>
    </lineage>
</organism>
<dbReference type="EMBL" id="MU394323">
    <property type="protein sequence ID" value="KAI6085668.1"/>
    <property type="molecule type" value="Genomic_DNA"/>
</dbReference>
<reference evidence="1 2" key="1">
    <citation type="journal article" date="2022" name="New Phytol.">
        <title>Ecological generalism drives hyperdiversity of secondary metabolite gene clusters in xylarialean endophytes.</title>
        <authorList>
            <person name="Franco M.E.E."/>
            <person name="Wisecaver J.H."/>
            <person name="Arnold A.E."/>
            <person name="Ju Y.M."/>
            <person name="Slot J.C."/>
            <person name="Ahrendt S."/>
            <person name="Moore L.P."/>
            <person name="Eastman K.E."/>
            <person name="Scott K."/>
            <person name="Konkel Z."/>
            <person name="Mondo S.J."/>
            <person name="Kuo A."/>
            <person name="Hayes R.D."/>
            <person name="Haridas S."/>
            <person name="Andreopoulos B."/>
            <person name="Riley R."/>
            <person name="LaButti K."/>
            <person name="Pangilinan J."/>
            <person name="Lipzen A."/>
            <person name="Amirebrahimi M."/>
            <person name="Yan J."/>
            <person name="Adam C."/>
            <person name="Keymanesh K."/>
            <person name="Ng V."/>
            <person name="Louie K."/>
            <person name="Northen T."/>
            <person name="Drula E."/>
            <person name="Henrissat B."/>
            <person name="Hsieh H.M."/>
            <person name="Youens-Clark K."/>
            <person name="Lutzoni F."/>
            <person name="Miadlikowska J."/>
            <person name="Eastwood D.C."/>
            <person name="Hamelin R.C."/>
            <person name="Grigoriev I.V."/>
            <person name="U'Ren J.M."/>
        </authorList>
    </citation>
    <scope>NUCLEOTIDE SEQUENCE [LARGE SCALE GENOMIC DNA]</scope>
    <source>
        <strain evidence="1 2">ER1909</strain>
    </source>
</reference>
<gene>
    <name evidence="1" type="ORF">F4821DRAFT_147354</name>
</gene>
<evidence type="ECO:0000313" key="1">
    <source>
        <dbReference type="EMBL" id="KAI6085668.1"/>
    </source>
</evidence>
<comment type="caution">
    <text evidence="1">The sequence shown here is derived from an EMBL/GenBank/DDBJ whole genome shotgun (WGS) entry which is preliminary data.</text>
</comment>
<keyword evidence="2" id="KW-1185">Reference proteome</keyword>
<evidence type="ECO:0000313" key="2">
    <source>
        <dbReference type="Proteomes" id="UP001497680"/>
    </source>
</evidence>
<name>A0ACC0CZ51_9PEZI</name>
<accession>A0ACC0CZ51</accession>
<dbReference type="Proteomes" id="UP001497680">
    <property type="component" value="Unassembled WGS sequence"/>
</dbReference>
<protein>
    <submittedName>
        <fullName evidence="1">Uncharacterized protein</fullName>
    </submittedName>
</protein>
<proteinExistence type="predicted"/>